<organism evidence="2 3">
    <name type="scientific">Helianthus annuus</name>
    <name type="common">Common sunflower</name>
    <dbReference type="NCBI Taxonomy" id="4232"/>
    <lineage>
        <taxon>Eukaryota</taxon>
        <taxon>Viridiplantae</taxon>
        <taxon>Streptophyta</taxon>
        <taxon>Embryophyta</taxon>
        <taxon>Tracheophyta</taxon>
        <taxon>Spermatophyta</taxon>
        <taxon>Magnoliopsida</taxon>
        <taxon>eudicotyledons</taxon>
        <taxon>Gunneridae</taxon>
        <taxon>Pentapetalae</taxon>
        <taxon>asterids</taxon>
        <taxon>campanulids</taxon>
        <taxon>Asterales</taxon>
        <taxon>Asteraceae</taxon>
        <taxon>Asteroideae</taxon>
        <taxon>Heliantheae alliance</taxon>
        <taxon>Heliantheae</taxon>
        <taxon>Helianthus</taxon>
    </lineage>
</organism>
<dbReference type="InParanoid" id="A0A251SV85"/>
<reference evidence="1" key="3">
    <citation type="submission" date="2020-06" db="EMBL/GenBank/DDBJ databases">
        <title>Helianthus annuus Genome sequencing and assembly Release 2.</title>
        <authorList>
            <person name="Gouzy J."/>
            <person name="Langlade N."/>
            <person name="Munos S."/>
        </authorList>
    </citation>
    <scope>NUCLEOTIDE SEQUENCE</scope>
    <source>
        <tissue evidence="1">Leaves</tissue>
    </source>
</reference>
<dbReference type="EMBL" id="MNCJ02000328">
    <property type="protein sequence ID" value="KAF5774525.1"/>
    <property type="molecule type" value="Genomic_DNA"/>
</dbReference>
<name>A0A251SV85_HELAN</name>
<gene>
    <name evidence="2" type="ORF">HannXRQ_Chr13g0413331</name>
    <name evidence="1" type="ORF">HanXRQr2_Chr13g0601461</name>
</gene>
<sequence>MTQVRLPLSSYFLQHLGEGRIRVTSVRLGWETRFYRSFHCRAFERVEVGFPRIWESQGAGGGRVVDLGHISRCHGGWHVVHCRSKKNQLATCCTFGFGCVLGFCELYLCICGLFTVRVFKGYLVFGVPYLHPRLPVTTTAPHHLCRIPRPTTLGLSLIVFSDVPFICDRSR</sequence>
<reference evidence="1 3" key="1">
    <citation type="journal article" date="2017" name="Nature">
        <title>The sunflower genome provides insights into oil metabolism, flowering and Asterid evolution.</title>
        <authorList>
            <person name="Badouin H."/>
            <person name="Gouzy J."/>
            <person name="Grassa C.J."/>
            <person name="Murat F."/>
            <person name="Staton S.E."/>
            <person name="Cottret L."/>
            <person name="Lelandais-Briere C."/>
            <person name="Owens G.L."/>
            <person name="Carrere S."/>
            <person name="Mayjonade B."/>
            <person name="Legrand L."/>
            <person name="Gill N."/>
            <person name="Kane N.C."/>
            <person name="Bowers J.E."/>
            <person name="Hubner S."/>
            <person name="Bellec A."/>
            <person name="Berard A."/>
            <person name="Berges H."/>
            <person name="Blanchet N."/>
            <person name="Boniface M.C."/>
            <person name="Brunel D."/>
            <person name="Catrice O."/>
            <person name="Chaidir N."/>
            <person name="Claudel C."/>
            <person name="Donnadieu C."/>
            <person name="Faraut T."/>
            <person name="Fievet G."/>
            <person name="Helmstetter N."/>
            <person name="King M."/>
            <person name="Knapp S.J."/>
            <person name="Lai Z."/>
            <person name="Le Paslier M.C."/>
            <person name="Lippi Y."/>
            <person name="Lorenzon L."/>
            <person name="Mandel J.R."/>
            <person name="Marage G."/>
            <person name="Marchand G."/>
            <person name="Marquand E."/>
            <person name="Bret-Mestries E."/>
            <person name="Morien E."/>
            <person name="Nambeesan S."/>
            <person name="Nguyen T."/>
            <person name="Pegot-Espagnet P."/>
            <person name="Pouilly N."/>
            <person name="Raftis F."/>
            <person name="Sallet E."/>
            <person name="Schiex T."/>
            <person name="Thomas J."/>
            <person name="Vandecasteele C."/>
            <person name="Vares D."/>
            <person name="Vear F."/>
            <person name="Vautrin S."/>
            <person name="Crespi M."/>
            <person name="Mangin B."/>
            <person name="Burke J.M."/>
            <person name="Salse J."/>
            <person name="Munos S."/>
            <person name="Vincourt P."/>
            <person name="Rieseberg L.H."/>
            <person name="Langlade N.B."/>
        </authorList>
    </citation>
    <scope>NUCLEOTIDE SEQUENCE [LARGE SCALE GENOMIC DNA]</scope>
    <source>
        <strain evidence="3">cv. SF193</strain>
        <tissue evidence="1">Leaves</tissue>
    </source>
</reference>
<evidence type="ECO:0000313" key="2">
    <source>
        <dbReference type="EMBL" id="OTG02463.1"/>
    </source>
</evidence>
<evidence type="ECO:0000313" key="3">
    <source>
        <dbReference type="Proteomes" id="UP000215914"/>
    </source>
</evidence>
<dbReference type="Gramene" id="mRNA:HanXRQr2_Chr13g0601461">
    <property type="protein sequence ID" value="mRNA:HanXRQr2_Chr13g0601461"/>
    <property type="gene ID" value="HanXRQr2_Chr13g0601461"/>
</dbReference>
<dbReference type="Proteomes" id="UP000215914">
    <property type="component" value="Chromosome 13"/>
</dbReference>
<keyword evidence="3" id="KW-1185">Reference proteome</keyword>
<dbReference type="AlphaFoldDB" id="A0A251SV85"/>
<accession>A0A251SV85</accession>
<protein>
    <submittedName>
        <fullName evidence="2">Uncharacterized protein</fullName>
    </submittedName>
</protein>
<proteinExistence type="predicted"/>
<evidence type="ECO:0000313" key="1">
    <source>
        <dbReference type="EMBL" id="KAF5774525.1"/>
    </source>
</evidence>
<dbReference type="EMBL" id="CM007902">
    <property type="protein sequence ID" value="OTG02463.1"/>
    <property type="molecule type" value="Genomic_DNA"/>
</dbReference>
<reference evidence="2" key="2">
    <citation type="submission" date="2017-02" db="EMBL/GenBank/DDBJ databases">
        <title>Sunflower complete genome.</title>
        <authorList>
            <person name="Langlade N."/>
            <person name="Munos S."/>
        </authorList>
    </citation>
    <scope>NUCLEOTIDE SEQUENCE [LARGE SCALE GENOMIC DNA]</scope>
    <source>
        <tissue evidence="2">Leaves</tissue>
    </source>
</reference>